<dbReference type="EMBL" id="BEYU01000128">
    <property type="protein sequence ID" value="GBG32723.1"/>
    <property type="molecule type" value="Genomic_DNA"/>
</dbReference>
<gene>
    <name evidence="2" type="ORF">FCC1311_089482</name>
</gene>
<protein>
    <submittedName>
        <fullName evidence="2">Uncharacterized protein</fullName>
    </submittedName>
</protein>
<dbReference type="InterPro" id="IPR012337">
    <property type="entry name" value="RNaseH-like_sf"/>
</dbReference>
<feature type="region of interest" description="Disordered" evidence="1">
    <location>
        <begin position="578"/>
        <end position="622"/>
    </location>
</feature>
<reference evidence="2 3" key="1">
    <citation type="submission" date="2017-12" db="EMBL/GenBank/DDBJ databases">
        <title>Sequencing, de novo assembly and annotation of complete genome of a new Thraustochytrid species, strain FCC1311.</title>
        <authorList>
            <person name="Sedici K."/>
            <person name="Godart F."/>
            <person name="Aiese Cigliano R."/>
            <person name="Sanseverino W."/>
            <person name="Barakat M."/>
            <person name="Ortet P."/>
            <person name="Marechal E."/>
            <person name="Cagnac O."/>
            <person name="Amato A."/>
        </authorList>
    </citation>
    <scope>NUCLEOTIDE SEQUENCE [LARGE SCALE GENOMIC DNA]</scope>
</reference>
<proteinExistence type="predicted"/>
<feature type="region of interest" description="Disordered" evidence="1">
    <location>
        <begin position="233"/>
        <end position="276"/>
    </location>
</feature>
<feature type="region of interest" description="Disordered" evidence="1">
    <location>
        <begin position="549"/>
        <end position="568"/>
    </location>
</feature>
<feature type="compositionally biased region" description="Basic and acidic residues" evidence="1">
    <location>
        <begin position="252"/>
        <end position="267"/>
    </location>
</feature>
<feature type="compositionally biased region" description="Polar residues" evidence="1">
    <location>
        <begin position="557"/>
        <end position="567"/>
    </location>
</feature>
<dbReference type="InParanoid" id="A0A2R5GVN6"/>
<feature type="compositionally biased region" description="Polar residues" evidence="1">
    <location>
        <begin position="238"/>
        <end position="251"/>
    </location>
</feature>
<organism evidence="2 3">
    <name type="scientific">Hondaea fermentalgiana</name>
    <dbReference type="NCBI Taxonomy" id="2315210"/>
    <lineage>
        <taxon>Eukaryota</taxon>
        <taxon>Sar</taxon>
        <taxon>Stramenopiles</taxon>
        <taxon>Bigyra</taxon>
        <taxon>Labyrinthulomycetes</taxon>
        <taxon>Thraustochytrida</taxon>
        <taxon>Thraustochytriidae</taxon>
        <taxon>Hondaea</taxon>
    </lineage>
</organism>
<dbReference type="SUPFAM" id="SSF53098">
    <property type="entry name" value="Ribonuclease H-like"/>
    <property type="match status" value="1"/>
</dbReference>
<evidence type="ECO:0000256" key="1">
    <source>
        <dbReference type="SAM" id="MobiDB-lite"/>
    </source>
</evidence>
<evidence type="ECO:0000313" key="3">
    <source>
        <dbReference type="Proteomes" id="UP000241890"/>
    </source>
</evidence>
<dbReference type="Proteomes" id="UP000241890">
    <property type="component" value="Unassembled WGS sequence"/>
</dbReference>
<name>A0A2R5GVN6_9STRA</name>
<sequence length="804" mass="87398">MSHVGLPIGSTSTLLRASSASTSLAQASRLRASVLSVPATRENKPSLIQASSTRLDKLAESPLGQILRARLISFIAQTGLDPSISNSSALHQLLSAAARLSIDFTPQILGMRHDDLTTEFARRLYIIKSSLDRVRRAQQAEGLVGTSFSVQLHMASAREPNAALLVSLSWIDVRCWEPLCVAISVNHPRVVALRRLDLLGLKSSHIHETRHTSAQEGHHLELFVRKLLVDPQDDRKTSNATPRQGQAVDSVSNERDQDQDQDAREQGEPGLDEASNNSGIEAARALVAEAQVLWQRLTGDAALWAAIASQMASPWTSPLLSTSIGSSPWHLLQALLLEQAAIQNAVSTYEPPIDEDLLAQWLDDGWWAQLADLEAVLNAALSLQFAATVSPTSALVMLSLLRARFLLSQPRLGVIDGFDEERMSNAQDPRGLTFHRRDVACEVIDGFIDYLLPLDDGLTATSAEVGIGHLGFVAQALRERLVRELDRLVDDDQEFDQDHLIAMFCDPVFVSLGPRLMEMHPAYKNVFWRGLPLFERAFMQEFNRLGVDPGAAASEDGNGNTGNQGASVSAHGFHELQNTQGRHDSHSLHFEGPVPPSASTSDTQAGKNTQAPSNFPRSGTSRPIAMANWAPLTDNTVPDLLVSLASNSGVPPDDFASLAPDNDELRRWLQLSVMWGTMHPTGTPLRDPFLASTRGAVFEFWRQHGAKFPTVQRLASRFLAMPAPLNMTPSLATLASGAGEAFSRSAEIQHLSKLSAQAVSALEPVTEISDALPREAFDLAHEFLGEDLCAPASSVADLTTMPFV</sequence>
<keyword evidence="3" id="KW-1185">Reference proteome</keyword>
<feature type="compositionally biased region" description="Polar residues" evidence="1">
    <location>
        <begin position="597"/>
        <end position="621"/>
    </location>
</feature>
<evidence type="ECO:0000313" key="2">
    <source>
        <dbReference type="EMBL" id="GBG32723.1"/>
    </source>
</evidence>
<dbReference type="AlphaFoldDB" id="A0A2R5GVN6"/>
<comment type="caution">
    <text evidence="2">The sequence shown here is derived from an EMBL/GenBank/DDBJ whole genome shotgun (WGS) entry which is preliminary data.</text>
</comment>
<accession>A0A2R5GVN6</accession>